<proteinExistence type="predicted"/>
<evidence type="ECO:0000256" key="1">
    <source>
        <dbReference type="SAM" id="MobiDB-lite"/>
    </source>
</evidence>
<name>A0ABW2ISV5_9GAMM</name>
<feature type="region of interest" description="Disordered" evidence="1">
    <location>
        <begin position="94"/>
        <end position="117"/>
    </location>
</feature>
<evidence type="ECO:0000313" key="3">
    <source>
        <dbReference type="Proteomes" id="UP001596506"/>
    </source>
</evidence>
<organism evidence="2 3">
    <name type="scientific">Marinobacter aromaticivorans</name>
    <dbReference type="NCBI Taxonomy" id="1494078"/>
    <lineage>
        <taxon>Bacteria</taxon>
        <taxon>Pseudomonadati</taxon>
        <taxon>Pseudomonadota</taxon>
        <taxon>Gammaproteobacteria</taxon>
        <taxon>Pseudomonadales</taxon>
        <taxon>Marinobacteraceae</taxon>
        <taxon>Marinobacter</taxon>
    </lineage>
</organism>
<comment type="caution">
    <text evidence="2">The sequence shown here is derived from an EMBL/GenBank/DDBJ whole genome shotgun (WGS) entry which is preliminary data.</text>
</comment>
<keyword evidence="3" id="KW-1185">Reference proteome</keyword>
<dbReference type="Proteomes" id="UP001596506">
    <property type="component" value="Unassembled WGS sequence"/>
</dbReference>
<evidence type="ECO:0000313" key="2">
    <source>
        <dbReference type="EMBL" id="MFC7293936.1"/>
    </source>
</evidence>
<dbReference type="EMBL" id="JBHTBD010000001">
    <property type="protein sequence ID" value="MFC7293936.1"/>
    <property type="molecule type" value="Genomic_DNA"/>
</dbReference>
<gene>
    <name evidence="2" type="ORF">ACFQQA_04280</name>
</gene>
<sequence length="117" mass="12562">MANPGTPPSSEHQALLDSLDQLIADLSQALADRDWDALASLNAQVKPTVKPLVTALEAGQMDPEPVRARLEKLRQFVDAADAGATQARAEAEQALKGMTRNRSAAKAYQNVSTNRPK</sequence>
<accession>A0ABW2ISV5</accession>
<dbReference type="RefSeq" id="WP_100687726.1">
    <property type="nucleotide sequence ID" value="NZ_JBHTBD010000001.1"/>
</dbReference>
<protein>
    <submittedName>
        <fullName evidence="2">SOS cell division inhibitor</fullName>
    </submittedName>
</protein>
<reference evidence="3" key="1">
    <citation type="journal article" date="2019" name="Int. J. Syst. Evol. Microbiol.">
        <title>The Global Catalogue of Microorganisms (GCM) 10K type strain sequencing project: providing services to taxonomists for standard genome sequencing and annotation.</title>
        <authorList>
            <consortium name="The Broad Institute Genomics Platform"/>
            <consortium name="The Broad Institute Genome Sequencing Center for Infectious Disease"/>
            <person name="Wu L."/>
            <person name="Ma J."/>
        </authorList>
    </citation>
    <scope>NUCLEOTIDE SEQUENCE [LARGE SCALE GENOMIC DNA]</scope>
    <source>
        <strain evidence="3">CCUG 60559</strain>
    </source>
</reference>